<dbReference type="AlphaFoldDB" id="C1N8N4"/>
<keyword evidence="5" id="KW-0949">S-adenosyl-L-methionine</keyword>
<proteinExistence type="predicted"/>
<evidence type="ECO:0000256" key="2">
    <source>
        <dbReference type="ARBA" id="ARBA00011977"/>
    </source>
</evidence>
<keyword evidence="3" id="KW-0489">Methyltransferase</keyword>
<dbReference type="PROSITE" id="PS51625">
    <property type="entry name" value="SAM_MT_TRMB"/>
    <property type="match status" value="1"/>
</dbReference>
<dbReference type="Pfam" id="PF02390">
    <property type="entry name" value="Methyltransf_4"/>
    <property type="match status" value="1"/>
</dbReference>
<dbReference type="EMBL" id="GG663751">
    <property type="protein sequence ID" value="EEH51380.1"/>
    <property type="molecule type" value="Genomic_DNA"/>
</dbReference>
<evidence type="ECO:0000313" key="9">
    <source>
        <dbReference type="Proteomes" id="UP000001876"/>
    </source>
</evidence>
<dbReference type="EC" id="2.1.1.33" evidence="2"/>
<dbReference type="PANTHER" id="PTHR23417">
    <property type="entry name" value="3-DEOXY-D-MANNO-OCTULOSONIC-ACID TRANSFERASE/TRNA GUANINE-N 7 - -METHYLTRANSFERASE"/>
    <property type="match status" value="1"/>
</dbReference>
<dbReference type="InterPro" id="IPR003358">
    <property type="entry name" value="tRNA_(Gua-N-7)_MeTrfase_Trmb"/>
</dbReference>
<evidence type="ECO:0000256" key="4">
    <source>
        <dbReference type="ARBA" id="ARBA00022679"/>
    </source>
</evidence>
<dbReference type="GO" id="GO:0043527">
    <property type="term" value="C:tRNA methyltransferase complex"/>
    <property type="evidence" value="ECO:0007669"/>
    <property type="project" value="TreeGrafter"/>
</dbReference>
<reference evidence="8 9" key="1">
    <citation type="journal article" date="2009" name="Science">
        <title>Green evolution and dynamic adaptations revealed by genomes of the marine picoeukaryotes Micromonas.</title>
        <authorList>
            <person name="Worden A.Z."/>
            <person name="Lee J.H."/>
            <person name="Mock T."/>
            <person name="Rouze P."/>
            <person name="Simmons M.P."/>
            <person name="Aerts A.L."/>
            <person name="Allen A.E."/>
            <person name="Cuvelier M.L."/>
            <person name="Derelle E."/>
            <person name="Everett M.V."/>
            <person name="Foulon E."/>
            <person name="Grimwood J."/>
            <person name="Gundlach H."/>
            <person name="Henrissat B."/>
            <person name="Napoli C."/>
            <person name="McDonald S.M."/>
            <person name="Parker M.S."/>
            <person name="Rombauts S."/>
            <person name="Salamov A."/>
            <person name="Von Dassow P."/>
            <person name="Badger J.H."/>
            <person name="Coutinho P.M."/>
            <person name="Demir E."/>
            <person name="Dubchak I."/>
            <person name="Gentemann C."/>
            <person name="Eikrem W."/>
            <person name="Gready J.E."/>
            <person name="John U."/>
            <person name="Lanier W."/>
            <person name="Lindquist E.A."/>
            <person name="Lucas S."/>
            <person name="Mayer K.F."/>
            <person name="Moreau H."/>
            <person name="Not F."/>
            <person name="Otillar R."/>
            <person name="Panaud O."/>
            <person name="Pangilinan J."/>
            <person name="Paulsen I."/>
            <person name="Piegu B."/>
            <person name="Poliakov A."/>
            <person name="Robbens S."/>
            <person name="Schmutz J."/>
            <person name="Toulza E."/>
            <person name="Wyss T."/>
            <person name="Zelensky A."/>
            <person name="Zhou K."/>
            <person name="Armbrust E.V."/>
            <person name="Bhattacharya D."/>
            <person name="Goodenough U.W."/>
            <person name="Van de Peer Y."/>
            <person name="Grigoriev I.V."/>
        </authorList>
    </citation>
    <scope>NUCLEOTIDE SEQUENCE [LARGE SCALE GENOMIC DNA]</scope>
    <source>
        <strain evidence="8 9">CCMP1545</strain>
    </source>
</reference>
<dbReference type="InterPro" id="IPR029063">
    <property type="entry name" value="SAM-dependent_MTases_sf"/>
</dbReference>
<sequence>MGDDAQVHKPGVGAALGKLAAANVDPRRVKVVRMDALWLLRDFIPRASLTDVCVYFPEPWSDAQARSTHWSPCDRVGVVHRRIVNPFLVSLVERAMKVSEGGPASPSPPARLHLRTDDRDYGAHMRAVMKDACATGRWTEEVVDENDEDAAKTNGIGGDEGRCSHDGGVILPGREVETKYERRGIASGCERITNLCYRYVGDGAPRAAVAET</sequence>
<dbReference type="Proteomes" id="UP000001876">
    <property type="component" value="Unassembled WGS sequence"/>
</dbReference>
<dbReference type="PANTHER" id="PTHR23417:SF14">
    <property type="entry name" value="PENTACOTRIPEPTIDE-REPEAT REGION OF PRORP DOMAIN-CONTAINING PROTEIN"/>
    <property type="match status" value="1"/>
</dbReference>
<dbReference type="RefSeq" id="XP_003064475.1">
    <property type="nucleotide sequence ID" value="XM_003064429.1"/>
</dbReference>
<feature type="region of interest" description="Disordered" evidence="7">
    <location>
        <begin position="145"/>
        <end position="170"/>
    </location>
</feature>
<dbReference type="Gene3D" id="3.40.50.150">
    <property type="entry name" value="Vaccinia Virus protein VP39"/>
    <property type="match status" value="1"/>
</dbReference>
<evidence type="ECO:0000256" key="3">
    <source>
        <dbReference type="ARBA" id="ARBA00022603"/>
    </source>
</evidence>
<keyword evidence="4" id="KW-0808">Transferase</keyword>
<evidence type="ECO:0000256" key="1">
    <source>
        <dbReference type="ARBA" id="ARBA00000142"/>
    </source>
</evidence>
<evidence type="ECO:0000256" key="5">
    <source>
        <dbReference type="ARBA" id="ARBA00022691"/>
    </source>
</evidence>
<protein>
    <recommendedName>
        <fullName evidence="2">tRNA (guanine(46)-N(7))-methyltransferase</fullName>
        <ecNumber evidence="2">2.1.1.33</ecNumber>
    </recommendedName>
</protein>
<gene>
    <name evidence="8" type="ORF">MICPUCDRAFT_54178</name>
</gene>
<evidence type="ECO:0000256" key="6">
    <source>
        <dbReference type="ARBA" id="ARBA00022694"/>
    </source>
</evidence>
<dbReference type="GeneID" id="9689745"/>
<dbReference type="GO" id="GO:0008176">
    <property type="term" value="F:tRNA (guanine(46)-N7)-methyltransferase activity"/>
    <property type="evidence" value="ECO:0007669"/>
    <property type="project" value="UniProtKB-EC"/>
</dbReference>
<dbReference type="KEGG" id="mpp:MICPUCDRAFT_54178"/>
<keyword evidence="9" id="KW-1185">Reference proteome</keyword>
<evidence type="ECO:0000256" key="7">
    <source>
        <dbReference type="SAM" id="MobiDB-lite"/>
    </source>
</evidence>
<keyword evidence="6" id="KW-0819">tRNA processing</keyword>
<dbReference type="STRING" id="564608.C1N8N4"/>
<dbReference type="OrthoDB" id="47276at2759"/>
<name>C1N8N4_MICPC</name>
<comment type="catalytic activity">
    <reaction evidence="1">
        <text>guanosine(46) in tRNA + S-adenosyl-L-methionine = N(7)-methylguanosine(46) in tRNA + S-adenosyl-L-homocysteine</text>
        <dbReference type="Rhea" id="RHEA:42708"/>
        <dbReference type="Rhea" id="RHEA-COMP:10188"/>
        <dbReference type="Rhea" id="RHEA-COMP:10189"/>
        <dbReference type="ChEBI" id="CHEBI:57856"/>
        <dbReference type="ChEBI" id="CHEBI:59789"/>
        <dbReference type="ChEBI" id="CHEBI:74269"/>
        <dbReference type="ChEBI" id="CHEBI:74480"/>
        <dbReference type="EC" id="2.1.1.33"/>
    </reaction>
</comment>
<organism evidence="9">
    <name type="scientific">Micromonas pusilla (strain CCMP1545)</name>
    <name type="common">Picoplanktonic green alga</name>
    <dbReference type="NCBI Taxonomy" id="564608"/>
    <lineage>
        <taxon>Eukaryota</taxon>
        <taxon>Viridiplantae</taxon>
        <taxon>Chlorophyta</taxon>
        <taxon>Mamiellophyceae</taxon>
        <taxon>Mamiellales</taxon>
        <taxon>Mamiellaceae</taxon>
        <taxon>Micromonas</taxon>
    </lineage>
</organism>
<evidence type="ECO:0000313" key="8">
    <source>
        <dbReference type="EMBL" id="EEH51380.1"/>
    </source>
</evidence>
<accession>C1N8N4</accession>